<gene>
    <name evidence="7" type="ORF">RIMI_LOCUS12301147</name>
</gene>
<dbReference type="PANTHER" id="PTHR46750:SF1">
    <property type="entry name" value="KUNITZ-TYPE PROTEASE INHIBITOR 1"/>
    <property type="match status" value="1"/>
</dbReference>
<evidence type="ECO:0000313" key="8">
    <source>
        <dbReference type="Proteomes" id="UP001176940"/>
    </source>
</evidence>
<name>A0ABN9LRK7_9NEOB</name>
<dbReference type="PROSITE" id="PS50986">
    <property type="entry name" value="MANSC"/>
    <property type="match status" value="1"/>
</dbReference>
<evidence type="ECO:0000256" key="3">
    <source>
        <dbReference type="ARBA" id="ARBA00023136"/>
    </source>
</evidence>
<evidence type="ECO:0000259" key="6">
    <source>
        <dbReference type="PROSITE" id="PS50986"/>
    </source>
</evidence>
<dbReference type="Pfam" id="PF07502">
    <property type="entry name" value="MANEC"/>
    <property type="match status" value="1"/>
</dbReference>
<dbReference type="PANTHER" id="PTHR46750">
    <property type="entry name" value="KUNITZ-TYPE PROTEASE INHIBITOR 1"/>
    <property type="match status" value="1"/>
</dbReference>
<sequence>MRLLVTIAAMVASIWLVCSELQGQSCLDNFTNMPNFVLDLNDSVSSGATFLTAPALDRVRDCLTACCRSPSCNVALVERDPGHDDIIHSCFLLNCVYKQEFVCKFVRKEGFSNYVTVDVSKKYLHRWEEQEGLQTKGPVTHSDAAAIPTTIRIAAASLESCRTDSSPATNDPEVPGNQGKLRVTKRRAALSNPMFTLVTIVKVKKKQTVHTYLPLAGCEHSGRKAER</sequence>
<evidence type="ECO:0000313" key="7">
    <source>
        <dbReference type="EMBL" id="CAJ0948769.1"/>
    </source>
</evidence>
<evidence type="ECO:0000256" key="5">
    <source>
        <dbReference type="SAM" id="SignalP"/>
    </source>
</evidence>
<accession>A0ABN9LRK7</accession>
<evidence type="ECO:0000256" key="4">
    <source>
        <dbReference type="ARBA" id="ARBA00023180"/>
    </source>
</evidence>
<reference evidence="7" key="1">
    <citation type="submission" date="2023-07" db="EMBL/GenBank/DDBJ databases">
        <authorList>
            <person name="Stuckert A."/>
        </authorList>
    </citation>
    <scope>NUCLEOTIDE SEQUENCE</scope>
</reference>
<protein>
    <recommendedName>
        <fullName evidence="6">MANSC domain-containing protein</fullName>
    </recommendedName>
</protein>
<proteinExistence type="predicted"/>
<comment type="caution">
    <text evidence="7">The sequence shown here is derived from an EMBL/GenBank/DDBJ whole genome shotgun (WGS) entry which is preliminary data.</text>
</comment>
<feature type="signal peptide" evidence="5">
    <location>
        <begin position="1"/>
        <end position="19"/>
    </location>
</feature>
<keyword evidence="8" id="KW-1185">Reference proteome</keyword>
<comment type="subcellular location">
    <subcellularLocation>
        <location evidence="1">Membrane</location>
    </subcellularLocation>
</comment>
<feature type="chain" id="PRO_5045947089" description="MANSC domain-containing protein" evidence="5">
    <location>
        <begin position="20"/>
        <end position="227"/>
    </location>
</feature>
<dbReference type="EMBL" id="CAUEEQ010028991">
    <property type="protein sequence ID" value="CAJ0948769.1"/>
    <property type="molecule type" value="Genomic_DNA"/>
</dbReference>
<dbReference type="InterPro" id="IPR011106">
    <property type="entry name" value="MANSC_N"/>
</dbReference>
<keyword evidence="4" id="KW-0325">Glycoprotein</keyword>
<keyword evidence="2 5" id="KW-0732">Signal</keyword>
<dbReference type="Proteomes" id="UP001176940">
    <property type="component" value="Unassembled WGS sequence"/>
</dbReference>
<evidence type="ECO:0000256" key="1">
    <source>
        <dbReference type="ARBA" id="ARBA00004370"/>
    </source>
</evidence>
<dbReference type="InterPro" id="IPR013980">
    <property type="entry name" value="MANSC_dom"/>
</dbReference>
<organism evidence="7 8">
    <name type="scientific">Ranitomeya imitator</name>
    <name type="common">mimic poison frog</name>
    <dbReference type="NCBI Taxonomy" id="111125"/>
    <lineage>
        <taxon>Eukaryota</taxon>
        <taxon>Metazoa</taxon>
        <taxon>Chordata</taxon>
        <taxon>Craniata</taxon>
        <taxon>Vertebrata</taxon>
        <taxon>Euteleostomi</taxon>
        <taxon>Amphibia</taxon>
        <taxon>Batrachia</taxon>
        <taxon>Anura</taxon>
        <taxon>Neobatrachia</taxon>
        <taxon>Hyloidea</taxon>
        <taxon>Dendrobatidae</taxon>
        <taxon>Dendrobatinae</taxon>
        <taxon>Ranitomeya</taxon>
    </lineage>
</organism>
<evidence type="ECO:0000256" key="2">
    <source>
        <dbReference type="ARBA" id="ARBA00022729"/>
    </source>
</evidence>
<dbReference type="SMART" id="SM00765">
    <property type="entry name" value="MANEC"/>
    <property type="match status" value="1"/>
</dbReference>
<keyword evidence="3" id="KW-0472">Membrane</keyword>
<feature type="domain" description="MANSC" evidence="6">
    <location>
        <begin position="32"/>
        <end position="114"/>
    </location>
</feature>